<gene>
    <name evidence="10" type="ORF">GSOID_T00003904001</name>
</gene>
<dbReference type="GO" id="GO:0005524">
    <property type="term" value="F:ATP binding"/>
    <property type="evidence" value="ECO:0007669"/>
    <property type="project" value="UniProtKB-UniRule"/>
</dbReference>
<dbReference type="EMBL" id="FN653164">
    <property type="protein sequence ID" value="CBY13155.1"/>
    <property type="molecule type" value="Genomic_DNA"/>
</dbReference>
<evidence type="ECO:0000259" key="9">
    <source>
        <dbReference type="PROSITE" id="PS50067"/>
    </source>
</evidence>
<comment type="subcellular location">
    <subcellularLocation>
        <location evidence="1">Cytoplasm</location>
        <location evidence="1">Cytoskeleton</location>
    </subcellularLocation>
</comment>
<comment type="similarity">
    <text evidence="5 6">Belongs to the TRAFAC class myosin-kinesin ATPase superfamily. Kinesin family.</text>
</comment>
<dbReference type="PRINTS" id="PR00380">
    <property type="entry name" value="KINESINHEAVY"/>
</dbReference>
<dbReference type="InterPro" id="IPR036961">
    <property type="entry name" value="Kinesin_motor_dom_sf"/>
</dbReference>
<dbReference type="Proteomes" id="UP000001307">
    <property type="component" value="Unassembled WGS sequence"/>
</dbReference>
<evidence type="ECO:0000256" key="7">
    <source>
        <dbReference type="SAM" id="Coils"/>
    </source>
</evidence>
<feature type="binding site" evidence="5">
    <location>
        <begin position="115"/>
        <end position="122"/>
    </location>
    <ligand>
        <name>ATP</name>
        <dbReference type="ChEBI" id="CHEBI:30616"/>
    </ligand>
</feature>
<keyword evidence="7" id="KW-0175">Coiled coil</keyword>
<evidence type="ECO:0000256" key="4">
    <source>
        <dbReference type="ARBA" id="ARBA00023212"/>
    </source>
</evidence>
<feature type="region of interest" description="Disordered" evidence="8">
    <location>
        <begin position="594"/>
        <end position="746"/>
    </location>
</feature>
<dbReference type="PROSITE" id="PS50067">
    <property type="entry name" value="KINESIN_MOTOR_2"/>
    <property type="match status" value="1"/>
</dbReference>
<keyword evidence="2 5" id="KW-0547">Nucleotide-binding</keyword>
<keyword evidence="3 5" id="KW-0067">ATP-binding</keyword>
<dbReference type="Pfam" id="PF00225">
    <property type="entry name" value="Kinesin"/>
    <property type="match status" value="1"/>
</dbReference>
<accession>E4XTU3</accession>
<evidence type="ECO:0000256" key="6">
    <source>
        <dbReference type="RuleBase" id="RU000394"/>
    </source>
</evidence>
<feature type="compositionally biased region" description="Polar residues" evidence="8">
    <location>
        <begin position="607"/>
        <end position="622"/>
    </location>
</feature>
<dbReference type="GO" id="GO:0005874">
    <property type="term" value="C:microtubule"/>
    <property type="evidence" value="ECO:0007669"/>
    <property type="project" value="UniProtKB-KW"/>
</dbReference>
<dbReference type="OrthoDB" id="3176171at2759"/>
<keyword evidence="4" id="KW-0206">Cytoskeleton</keyword>
<dbReference type="PROSITE" id="PS00411">
    <property type="entry name" value="KINESIN_MOTOR_1"/>
    <property type="match status" value="1"/>
</dbReference>
<evidence type="ECO:0000256" key="5">
    <source>
        <dbReference type="PROSITE-ProRule" id="PRU00283"/>
    </source>
</evidence>
<dbReference type="GO" id="GO:0003777">
    <property type="term" value="F:microtubule motor activity"/>
    <property type="evidence" value="ECO:0007669"/>
    <property type="project" value="InterPro"/>
</dbReference>
<feature type="domain" description="Kinesin motor" evidence="9">
    <location>
        <begin position="8"/>
        <end position="356"/>
    </location>
</feature>
<evidence type="ECO:0000256" key="3">
    <source>
        <dbReference type="ARBA" id="ARBA00022840"/>
    </source>
</evidence>
<dbReference type="AlphaFoldDB" id="E4XTU3"/>
<dbReference type="SMART" id="SM00129">
    <property type="entry name" value="KISc"/>
    <property type="match status" value="1"/>
</dbReference>
<evidence type="ECO:0000313" key="11">
    <source>
        <dbReference type="Proteomes" id="UP000001307"/>
    </source>
</evidence>
<name>E4XTU3_OIKDI</name>
<dbReference type="PANTHER" id="PTHR47968:SF65">
    <property type="entry name" value="KINESIN MOTOR DOMAIN-CONTAINING PROTEIN"/>
    <property type="match status" value="1"/>
</dbReference>
<keyword evidence="11" id="KW-1185">Reference proteome</keyword>
<evidence type="ECO:0000313" key="10">
    <source>
        <dbReference type="EMBL" id="CBY13155.1"/>
    </source>
</evidence>
<protein>
    <recommendedName>
        <fullName evidence="6">Kinesin-like protein</fullName>
    </recommendedName>
</protein>
<dbReference type="InterPro" id="IPR027417">
    <property type="entry name" value="P-loop_NTPase"/>
</dbReference>
<keyword evidence="5 6" id="KW-0505">Motor protein</keyword>
<evidence type="ECO:0000256" key="8">
    <source>
        <dbReference type="SAM" id="MobiDB-lite"/>
    </source>
</evidence>
<dbReference type="Gene3D" id="3.40.850.10">
    <property type="entry name" value="Kinesin motor domain"/>
    <property type="match status" value="1"/>
</dbReference>
<dbReference type="InterPro" id="IPR019821">
    <property type="entry name" value="Kinesin_motor_CS"/>
</dbReference>
<keyword evidence="4" id="KW-0963">Cytoplasm</keyword>
<sequence length="769" mass="86828">MSENESSKMRVVVRIRPMSSREIENEEERVIEQIDDKALVFDPEIEEDAYLQGFQKVARLGGKKNRKHRPRRNNTFCFDAVFGDSSTQQEVYEQTTADTIDTILEGYNATVFAYGATGAGKTHTMLGTPEDPGVIYRTVTALFAKMAEMRESSAGTKYKITVNYLEVYNERINDLLSAGKKSKDLPMRDIAGAINIRGLSEKEPQTAEELMTWLKEGNNLRTQHPTDANAQSSRSHAVFVVHFTQINGTTRTMAKLTLVDLAGSERAQATPNMGLRLREGGNINKSLLALGNVINALADPKHKGHINYRDSKLTRILKDGLGGTCRTIMIANVSPADKVYEDTLNTIKYADRAKSIRSSLTKRVMETKTHVGNYKKIIDEQKIQIKRLQEEIIALKKNGPTLKSGRVTKAVDPIWGTLTKLQSEVIRLTGDQRIAMFEKQMKIFDYEVKTIATENLERTPGSNRFERITTSYDMRVSRIEEKIEEHISQIKNTVPQEKPSDEVRSQQAAEVNYQKSVMYQNLCGKLFNKLKEQHQLVVDVAGCKEIDKMPEILCPSKSLVSFTDESLPDFLKIETRFSFDDFVPAKSLARTRRGINFNSTETKKRPVSSSRTRLPPASTSSLKKTKSDPALRSNLRTPVNRQKSATTFASAESKKLSAKSKKRSAESTSEKVASPSSSENTVKKRKTESPKNSTKETKSTPNTSLENEPDQEKPVPRYMRPTATSDRHTRIRRKAEERRKGNAMKLQELKERQQQLQANKKAFPFTKPE</sequence>
<dbReference type="GO" id="GO:0007018">
    <property type="term" value="P:microtubule-based movement"/>
    <property type="evidence" value="ECO:0007669"/>
    <property type="project" value="InterPro"/>
</dbReference>
<dbReference type="GO" id="GO:0008017">
    <property type="term" value="F:microtubule binding"/>
    <property type="evidence" value="ECO:0007669"/>
    <property type="project" value="InterPro"/>
</dbReference>
<dbReference type="InParanoid" id="E4XTU3"/>
<feature type="compositionally biased region" description="Polar residues" evidence="8">
    <location>
        <begin position="634"/>
        <end position="648"/>
    </location>
</feature>
<reference evidence="10" key="1">
    <citation type="journal article" date="2010" name="Science">
        <title>Plasticity of animal genome architecture unmasked by rapid evolution of a pelagic tunicate.</title>
        <authorList>
            <person name="Denoeud F."/>
            <person name="Henriet S."/>
            <person name="Mungpakdee S."/>
            <person name="Aury J.M."/>
            <person name="Da Silva C."/>
            <person name="Brinkmann H."/>
            <person name="Mikhaleva J."/>
            <person name="Olsen L.C."/>
            <person name="Jubin C."/>
            <person name="Canestro C."/>
            <person name="Bouquet J.M."/>
            <person name="Danks G."/>
            <person name="Poulain J."/>
            <person name="Campsteijn C."/>
            <person name="Adamski M."/>
            <person name="Cross I."/>
            <person name="Yadetie F."/>
            <person name="Muffato M."/>
            <person name="Louis A."/>
            <person name="Butcher S."/>
            <person name="Tsagkogeorga G."/>
            <person name="Konrad A."/>
            <person name="Singh S."/>
            <person name="Jensen M.F."/>
            <person name="Cong E.H."/>
            <person name="Eikeseth-Otteraa H."/>
            <person name="Noel B."/>
            <person name="Anthouard V."/>
            <person name="Porcel B.M."/>
            <person name="Kachouri-Lafond R."/>
            <person name="Nishino A."/>
            <person name="Ugolini M."/>
            <person name="Chourrout P."/>
            <person name="Nishida H."/>
            <person name="Aasland R."/>
            <person name="Huzurbazar S."/>
            <person name="Westhof E."/>
            <person name="Delsuc F."/>
            <person name="Lehrach H."/>
            <person name="Reinhardt R."/>
            <person name="Weissenbach J."/>
            <person name="Roy S.W."/>
            <person name="Artiguenave F."/>
            <person name="Postlethwait J.H."/>
            <person name="Manak J.R."/>
            <person name="Thompson E.M."/>
            <person name="Jaillon O."/>
            <person name="Du Pasquier L."/>
            <person name="Boudinot P."/>
            <person name="Liberles D.A."/>
            <person name="Volff J.N."/>
            <person name="Philippe H."/>
            <person name="Lenhard B."/>
            <person name="Roest Crollius H."/>
            <person name="Wincker P."/>
            <person name="Chourrout D."/>
        </authorList>
    </citation>
    <scope>NUCLEOTIDE SEQUENCE [LARGE SCALE GENOMIC DNA]</scope>
</reference>
<feature type="compositionally biased region" description="Basic and acidic residues" evidence="8">
    <location>
        <begin position="687"/>
        <end position="698"/>
    </location>
</feature>
<feature type="coiled-coil region" evidence="7">
    <location>
        <begin position="371"/>
        <end position="398"/>
    </location>
</feature>
<dbReference type="InterPro" id="IPR001752">
    <property type="entry name" value="Kinesin_motor_dom"/>
</dbReference>
<organism evidence="10">
    <name type="scientific">Oikopleura dioica</name>
    <name type="common">Tunicate</name>
    <dbReference type="NCBI Taxonomy" id="34765"/>
    <lineage>
        <taxon>Eukaryota</taxon>
        <taxon>Metazoa</taxon>
        <taxon>Chordata</taxon>
        <taxon>Tunicata</taxon>
        <taxon>Appendicularia</taxon>
        <taxon>Copelata</taxon>
        <taxon>Oikopleuridae</taxon>
        <taxon>Oikopleura</taxon>
    </lineage>
</organism>
<dbReference type="InterPro" id="IPR027640">
    <property type="entry name" value="Kinesin-like_fam"/>
</dbReference>
<dbReference type="SUPFAM" id="SSF52540">
    <property type="entry name" value="P-loop containing nucleoside triphosphate hydrolases"/>
    <property type="match status" value="1"/>
</dbReference>
<proteinExistence type="inferred from homology"/>
<dbReference type="PANTHER" id="PTHR47968">
    <property type="entry name" value="CENTROMERE PROTEIN E"/>
    <property type="match status" value="1"/>
</dbReference>
<keyword evidence="6" id="KW-0493">Microtubule</keyword>
<evidence type="ECO:0000256" key="2">
    <source>
        <dbReference type="ARBA" id="ARBA00022741"/>
    </source>
</evidence>
<evidence type="ECO:0000256" key="1">
    <source>
        <dbReference type="ARBA" id="ARBA00004245"/>
    </source>
</evidence>